<keyword evidence="3 5" id="KW-1133">Transmembrane helix</keyword>
<evidence type="ECO:0000256" key="4">
    <source>
        <dbReference type="ARBA" id="ARBA00023136"/>
    </source>
</evidence>
<dbReference type="OrthoDB" id="8559161at2"/>
<gene>
    <name evidence="6" type="ORF">D7Z94_00010</name>
</gene>
<reference evidence="6 7" key="1">
    <citation type="submission" date="2018-10" db="EMBL/GenBank/DDBJ databases">
        <title>Ulvibacterium marinum gen. nov., sp. nov., a novel marine bacterium of the family Flavobacteriaceae, isolated from a culture of the green alga Ulva prolifera.</title>
        <authorList>
            <person name="Zhang Z."/>
        </authorList>
    </citation>
    <scope>NUCLEOTIDE SEQUENCE [LARGE SCALE GENOMIC DNA]</scope>
    <source>
        <strain evidence="6 7">CCMM003</strain>
    </source>
</reference>
<keyword evidence="7" id="KW-1185">Reference proteome</keyword>
<dbReference type="InterPro" id="IPR002781">
    <property type="entry name" value="TM_pro_TauE-like"/>
</dbReference>
<comment type="similarity">
    <text evidence="5">Belongs to the 4-toluene sulfonate uptake permease (TSUP) (TC 2.A.102) family.</text>
</comment>
<feature type="transmembrane region" description="Helical" evidence="5">
    <location>
        <begin position="43"/>
        <end position="62"/>
    </location>
</feature>
<evidence type="ECO:0000256" key="2">
    <source>
        <dbReference type="ARBA" id="ARBA00022692"/>
    </source>
</evidence>
<feature type="transmembrane region" description="Helical" evidence="5">
    <location>
        <begin position="188"/>
        <end position="209"/>
    </location>
</feature>
<accession>A0A3B0C8G3</accession>
<dbReference type="PANTHER" id="PTHR43701:SF2">
    <property type="entry name" value="MEMBRANE TRANSPORTER PROTEIN YJNA-RELATED"/>
    <property type="match status" value="1"/>
</dbReference>
<feature type="transmembrane region" description="Helical" evidence="5">
    <location>
        <begin position="247"/>
        <end position="265"/>
    </location>
</feature>
<feature type="transmembrane region" description="Helical" evidence="5">
    <location>
        <begin position="215"/>
        <end position="235"/>
    </location>
</feature>
<dbReference type="Proteomes" id="UP000276603">
    <property type="component" value="Unassembled WGS sequence"/>
</dbReference>
<feature type="transmembrane region" description="Helical" evidence="5">
    <location>
        <begin position="114"/>
        <end position="131"/>
    </location>
</feature>
<dbReference type="AlphaFoldDB" id="A0A3B0C8G3"/>
<sequence length="266" mass="29226">MEAIQILGYFGALFIGLVLGLMGSGGSIMAVPIFAYMFQISPITTTAYSLFVVGTSSSVGVLKNFRRGLIDFRIALVFAIPSFVTVYMTRKFIVPMIPEELISMGNFMITRNMGIMLLFALLMLIASISMLRKKERPTEENVQPRYNYPMMVIGGAVIGILTGIVGIGGGFLIIPVLVLWIKLPMKKAVATSLFIIALKSLIGFTGNLGDLDINWSFLLVFTLISILGIFLGIFLSSYIKSEKLKRSFGWFVLVMAIGILCKEVFA</sequence>
<proteinExistence type="inferred from homology"/>
<feature type="transmembrane region" description="Helical" evidence="5">
    <location>
        <begin position="6"/>
        <end position="31"/>
    </location>
</feature>
<evidence type="ECO:0000256" key="5">
    <source>
        <dbReference type="RuleBase" id="RU363041"/>
    </source>
</evidence>
<keyword evidence="2 5" id="KW-0812">Transmembrane</keyword>
<keyword evidence="4 5" id="KW-0472">Membrane</keyword>
<keyword evidence="5" id="KW-1003">Cell membrane</keyword>
<comment type="caution">
    <text evidence="6">The sequence shown here is derived from an EMBL/GenBank/DDBJ whole genome shotgun (WGS) entry which is preliminary data.</text>
</comment>
<feature type="transmembrane region" description="Helical" evidence="5">
    <location>
        <begin position="151"/>
        <end position="181"/>
    </location>
</feature>
<comment type="subcellular location">
    <subcellularLocation>
        <location evidence="5">Cell membrane</location>
        <topology evidence="5">Multi-pass membrane protein</topology>
    </subcellularLocation>
    <subcellularLocation>
        <location evidence="1">Membrane</location>
        <topology evidence="1">Multi-pass membrane protein</topology>
    </subcellularLocation>
</comment>
<dbReference type="GO" id="GO:0005886">
    <property type="term" value="C:plasma membrane"/>
    <property type="evidence" value="ECO:0007669"/>
    <property type="project" value="UniProtKB-SubCell"/>
</dbReference>
<evidence type="ECO:0000313" key="7">
    <source>
        <dbReference type="Proteomes" id="UP000276603"/>
    </source>
</evidence>
<protein>
    <recommendedName>
        <fullName evidence="5">Probable membrane transporter protein</fullName>
    </recommendedName>
</protein>
<feature type="transmembrane region" description="Helical" evidence="5">
    <location>
        <begin position="74"/>
        <end position="93"/>
    </location>
</feature>
<dbReference type="RefSeq" id="WP_120709474.1">
    <property type="nucleotide sequence ID" value="NZ_RBCJ01000001.1"/>
</dbReference>
<dbReference type="Pfam" id="PF01925">
    <property type="entry name" value="TauE"/>
    <property type="match status" value="1"/>
</dbReference>
<name>A0A3B0C8G3_9FLAO</name>
<evidence type="ECO:0000256" key="1">
    <source>
        <dbReference type="ARBA" id="ARBA00004141"/>
    </source>
</evidence>
<dbReference type="EMBL" id="RBCJ01000001">
    <property type="protein sequence ID" value="RKN82285.1"/>
    <property type="molecule type" value="Genomic_DNA"/>
</dbReference>
<organism evidence="6 7">
    <name type="scientific">Ulvibacterium marinum</name>
    <dbReference type="NCBI Taxonomy" id="2419782"/>
    <lineage>
        <taxon>Bacteria</taxon>
        <taxon>Pseudomonadati</taxon>
        <taxon>Bacteroidota</taxon>
        <taxon>Flavobacteriia</taxon>
        <taxon>Flavobacteriales</taxon>
        <taxon>Flavobacteriaceae</taxon>
        <taxon>Ulvibacterium</taxon>
    </lineage>
</organism>
<evidence type="ECO:0000256" key="3">
    <source>
        <dbReference type="ARBA" id="ARBA00022989"/>
    </source>
</evidence>
<dbReference type="InterPro" id="IPR051598">
    <property type="entry name" value="TSUP/Inactive_protease-like"/>
</dbReference>
<dbReference type="PANTHER" id="PTHR43701">
    <property type="entry name" value="MEMBRANE TRANSPORTER PROTEIN MJ0441-RELATED"/>
    <property type="match status" value="1"/>
</dbReference>
<evidence type="ECO:0000313" key="6">
    <source>
        <dbReference type="EMBL" id="RKN82285.1"/>
    </source>
</evidence>